<organism evidence="1 2">
    <name type="scientific">Clunio marinus</name>
    <dbReference type="NCBI Taxonomy" id="568069"/>
    <lineage>
        <taxon>Eukaryota</taxon>
        <taxon>Metazoa</taxon>
        <taxon>Ecdysozoa</taxon>
        <taxon>Arthropoda</taxon>
        <taxon>Hexapoda</taxon>
        <taxon>Insecta</taxon>
        <taxon>Pterygota</taxon>
        <taxon>Neoptera</taxon>
        <taxon>Endopterygota</taxon>
        <taxon>Diptera</taxon>
        <taxon>Nematocera</taxon>
        <taxon>Chironomoidea</taxon>
        <taxon>Chironomidae</taxon>
        <taxon>Clunio</taxon>
    </lineage>
</organism>
<evidence type="ECO:0000313" key="2">
    <source>
        <dbReference type="Proteomes" id="UP000183832"/>
    </source>
</evidence>
<keyword evidence="2" id="KW-1185">Reference proteome</keyword>
<evidence type="ECO:0000313" key="1">
    <source>
        <dbReference type="EMBL" id="CRK92172.1"/>
    </source>
</evidence>
<reference evidence="1 2" key="1">
    <citation type="submission" date="2015-04" db="EMBL/GenBank/DDBJ databases">
        <authorList>
            <person name="Syromyatnikov M.Y."/>
            <person name="Popov V.N."/>
        </authorList>
    </citation>
    <scope>NUCLEOTIDE SEQUENCE [LARGE SCALE GENOMIC DNA]</scope>
</reference>
<sequence>MSAKAKMFYAKLKGDQMFKHSPQQQARNCQKECSFDMRNVELKPYVPHKLCKFVLKYYKQIRDIYK</sequence>
<gene>
    <name evidence="1" type="ORF">CLUMA_CG005835</name>
</gene>
<accession>A0A1J1HXV5</accession>
<dbReference type="Proteomes" id="UP000183832">
    <property type="component" value="Unassembled WGS sequence"/>
</dbReference>
<dbReference type="AlphaFoldDB" id="A0A1J1HXV5"/>
<name>A0A1J1HXV5_9DIPT</name>
<proteinExistence type="predicted"/>
<dbReference type="EMBL" id="CVRI01000024">
    <property type="protein sequence ID" value="CRK92172.1"/>
    <property type="molecule type" value="Genomic_DNA"/>
</dbReference>
<protein>
    <submittedName>
        <fullName evidence="1">CLUMA_CG005835, isoform A</fullName>
    </submittedName>
</protein>